<keyword evidence="4" id="KW-1185">Reference proteome</keyword>
<organism evidence="3 4">
    <name type="scientific">Platysternon megacephalum</name>
    <name type="common">big-headed turtle</name>
    <dbReference type="NCBI Taxonomy" id="55544"/>
    <lineage>
        <taxon>Eukaryota</taxon>
        <taxon>Metazoa</taxon>
        <taxon>Chordata</taxon>
        <taxon>Craniata</taxon>
        <taxon>Vertebrata</taxon>
        <taxon>Euteleostomi</taxon>
        <taxon>Archelosauria</taxon>
        <taxon>Testudinata</taxon>
        <taxon>Testudines</taxon>
        <taxon>Cryptodira</taxon>
        <taxon>Durocryptodira</taxon>
        <taxon>Testudinoidea</taxon>
        <taxon>Platysternidae</taxon>
        <taxon>Platysternon</taxon>
    </lineage>
</organism>
<dbReference type="Proteomes" id="UP000297703">
    <property type="component" value="Unassembled WGS sequence"/>
</dbReference>
<evidence type="ECO:0000256" key="2">
    <source>
        <dbReference type="SAM" id="SignalP"/>
    </source>
</evidence>
<name>A0A4D9EFL0_9SAUR</name>
<protein>
    <submittedName>
        <fullName evidence="3">Transcription elongation factor A (SII), 2</fullName>
    </submittedName>
</protein>
<keyword evidence="3" id="KW-0251">Elongation factor</keyword>
<dbReference type="OrthoDB" id="9451460at2759"/>
<feature type="signal peptide" evidence="2">
    <location>
        <begin position="1"/>
        <end position="22"/>
    </location>
</feature>
<evidence type="ECO:0000313" key="4">
    <source>
        <dbReference type="Proteomes" id="UP000297703"/>
    </source>
</evidence>
<proteinExistence type="predicted"/>
<reference evidence="3 4" key="2">
    <citation type="submission" date="2019-04" db="EMBL/GenBank/DDBJ databases">
        <title>The genome sequence of big-headed turtle.</title>
        <authorList>
            <person name="Gong S."/>
        </authorList>
    </citation>
    <scope>NUCLEOTIDE SEQUENCE [LARGE SCALE GENOMIC DNA]</scope>
    <source>
        <strain evidence="3">DO16091913</strain>
        <tissue evidence="3">Muscle</tissue>
    </source>
</reference>
<gene>
    <name evidence="3" type="ORF">DR999_PMT12249</name>
</gene>
<sequence length="171" mass="19409">MILPRTLLCAVLLLLLLVSVLSKGKAKCSIVEILRQYQAVIFDELQNLKNLTRSAETPRRGRAGLACLSNKEQKILLSISTMSMSLRDMVRGPWRNPEVVAVMQVVSNTESVTKQNCKKIHKKSLSTATEKPRHRGQGNRRKQLKVIARTVENLVTCWEKLFSLHSKDWDT</sequence>
<keyword evidence="2" id="KW-0732">Signal</keyword>
<feature type="region of interest" description="Disordered" evidence="1">
    <location>
        <begin position="121"/>
        <end position="142"/>
    </location>
</feature>
<feature type="chain" id="PRO_5020036462" evidence="2">
    <location>
        <begin position="23"/>
        <end position="171"/>
    </location>
</feature>
<reference evidence="3 4" key="1">
    <citation type="submission" date="2019-04" db="EMBL/GenBank/DDBJ databases">
        <title>Draft genome of the big-headed turtle Platysternon megacephalum.</title>
        <authorList>
            <person name="Gong S."/>
        </authorList>
    </citation>
    <scope>NUCLEOTIDE SEQUENCE [LARGE SCALE GENOMIC DNA]</scope>
    <source>
        <strain evidence="3">DO16091913</strain>
        <tissue evidence="3">Muscle</tissue>
    </source>
</reference>
<evidence type="ECO:0000256" key="1">
    <source>
        <dbReference type="SAM" id="MobiDB-lite"/>
    </source>
</evidence>
<dbReference type="AlphaFoldDB" id="A0A4D9EFL0"/>
<dbReference type="EMBL" id="QXTE01000119">
    <property type="protein sequence ID" value="TFK05234.1"/>
    <property type="molecule type" value="Genomic_DNA"/>
</dbReference>
<accession>A0A4D9EFL0</accession>
<feature type="compositionally biased region" description="Basic residues" evidence="1">
    <location>
        <begin position="132"/>
        <end position="142"/>
    </location>
</feature>
<evidence type="ECO:0000313" key="3">
    <source>
        <dbReference type="EMBL" id="TFK05234.1"/>
    </source>
</evidence>
<keyword evidence="3" id="KW-0648">Protein biosynthesis</keyword>
<comment type="caution">
    <text evidence="3">The sequence shown here is derived from an EMBL/GenBank/DDBJ whole genome shotgun (WGS) entry which is preliminary data.</text>
</comment>
<dbReference type="GO" id="GO:0003746">
    <property type="term" value="F:translation elongation factor activity"/>
    <property type="evidence" value="ECO:0007669"/>
    <property type="project" value="UniProtKB-KW"/>
</dbReference>